<proteinExistence type="predicted"/>
<evidence type="ECO:0000313" key="2">
    <source>
        <dbReference type="Proteomes" id="UP000026714"/>
    </source>
</evidence>
<dbReference type="AlphaFoldDB" id="A0A059KSQ8"/>
<keyword evidence="2" id="KW-1185">Reference proteome</keyword>
<accession>A0A059KSQ8</accession>
<organism evidence="1 2">
    <name type="scientific">Sphaerotilus natans subsp. natans DSM 6575</name>
    <dbReference type="NCBI Taxonomy" id="1286631"/>
    <lineage>
        <taxon>Bacteria</taxon>
        <taxon>Pseudomonadati</taxon>
        <taxon>Pseudomonadota</taxon>
        <taxon>Betaproteobacteria</taxon>
        <taxon>Burkholderiales</taxon>
        <taxon>Sphaerotilaceae</taxon>
        <taxon>Sphaerotilus</taxon>
    </lineage>
</organism>
<dbReference type="EMBL" id="AZRA01000004">
    <property type="protein sequence ID" value="KDB54264.1"/>
    <property type="molecule type" value="Genomic_DNA"/>
</dbReference>
<evidence type="ECO:0000313" key="1">
    <source>
        <dbReference type="EMBL" id="KDB54264.1"/>
    </source>
</evidence>
<sequence>MYQKHFQTRMRRAHQQKSCPQAAFAAPVWPVNDPITG</sequence>
<reference evidence="1 2" key="1">
    <citation type="journal article" date="2014" name="FEMS Microbiol. Ecol.">
        <title>Sphaerotilus natans encrusted with nanoball-shaped Fe(III) oxide minerals formed by nitrate-reducing mixotrophic Fe(II) oxidation.</title>
        <authorList>
            <person name="Park S."/>
            <person name="Kim D.H."/>
            <person name="Lee J.H."/>
            <person name="Hur H.G."/>
        </authorList>
    </citation>
    <scope>NUCLEOTIDE SEQUENCE [LARGE SCALE GENOMIC DNA]</scope>
    <source>
        <strain evidence="1 2">DSM 6575</strain>
    </source>
</reference>
<gene>
    <name evidence="1" type="ORF">X805_01100</name>
</gene>
<dbReference type="Proteomes" id="UP000026714">
    <property type="component" value="Unassembled WGS sequence"/>
</dbReference>
<protein>
    <submittedName>
        <fullName evidence="1">Uncharacterized protein</fullName>
    </submittedName>
</protein>
<comment type="caution">
    <text evidence="1">The sequence shown here is derived from an EMBL/GenBank/DDBJ whole genome shotgun (WGS) entry which is preliminary data.</text>
</comment>
<name>A0A059KSQ8_9BURK</name>